<evidence type="ECO:0008006" key="4">
    <source>
        <dbReference type="Google" id="ProtNLM"/>
    </source>
</evidence>
<keyword evidence="1" id="KW-0732">Signal</keyword>
<keyword evidence="3" id="KW-1185">Reference proteome</keyword>
<dbReference type="STRING" id="1576369.SAMN05421753_12381"/>
<dbReference type="OrthoDB" id="129271at2"/>
<gene>
    <name evidence="2" type="ORF">SAMN05421753_12381</name>
</gene>
<evidence type="ECO:0000313" key="2">
    <source>
        <dbReference type="EMBL" id="SFJ55775.1"/>
    </source>
</evidence>
<dbReference type="AlphaFoldDB" id="A0A1I3SAQ2"/>
<organism evidence="2 3">
    <name type="scientific">Planctomicrobium piriforme</name>
    <dbReference type="NCBI Taxonomy" id="1576369"/>
    <lineage>
        <taxon>Bacteria</taxon>
        <taxon>Pseudomonadati</taxon>
        <taxon>Planctomycetota</taxon>
        <taxon>Planctomycetia</taxon>
        <taxon>Planctomycetales</taxon>
        <taxon>Planctomycetaceae</taxon>
        <taxon>Planctomicrobium</taxon>
    </lineage>
</organism>
<protein>
    <recommendedName>
        <fullName evidence="4">DUF1579 domain-containing protein</fullName>
    </recommendedName>
</protein>
<name>A0A1I3SAQ2_9PLAN</name>
<proteinExistence type="predicted"/>
<dbReference type="RefSeq" id="WP_092056584.1">
    <property type="nucleotide sequence ID" value="NZ_FOQD01000023.1"/>
</dbReference>
<accession>A0A1I3SAQ2</accession>
<dbReference type="EMBL" id="FOQD01000023">
    <property type="protein sequence ID" value="SFJ55775.1"/>
    <property type="molecule type" value="Genomic_DNA"/>
</dbReference>
<feature type="chain" id="PRO_5011693313" description="DUF1579 domain-containing protein" evidence="1">
    <location>
        <begin position="22"/>
        <end position="178"/>
    </location>
</feature>
<evidence type="ECO:0000313" key="3">
    <source>
        <dbReference type="Proteomes" id="UP000199518"/>
    </source>
</evidence>
<sequence>MKRQLLVAGLMCAVLTLSVVADEKHDHQPKVHTNVGFEKMKTLVGTWVAADDKGQPTEQVVSVIKLTAGGSALQETLFPGEPQEMVSIYTPEGSSVVMTHYCMLGNQPQMKAKSDALGNSLNFEFVGGGNLDPQKDMHMHSAVLKFVDADHFEVDGTGWENGKPSKEMCNGMKLVRKK</sequence>
<feature type="signal peptide" evidence="1">
    <location>
        <begin position="1"/>
        <end position="21"/>
    </location>
</feature>
<reference evidence="3" key="1">
    <citation type="submission" date="2016-10" db="EMBL/GenBank/DDBJ databases">
        <authorList>
            <person name="Varghese N."/>
            <person name="Submissions S."/>
        </authorList>
    </citation>
    <scope>NUCLEOTIDE SEQUENCE [LARGE SCALE GENOMIC DNA]</scope>
    <source>
        <strain evidence="3">DSM 26348</strain>
    </source>
</reference>
<dbReference type="Proteomes" id="UP000199518">
    <property type="component" value="Unassembled WGS sequence"/>
</dbReference>
<evidence type="ECO:0000256" key="1">
    <source>
        <dbReference type="SAM" id="SignalP"/>
    </source>
</evidence>